<name>A0ABP0GHI8_CLALP</name>
<dbReference type="PROSITE" id="PS50089">
    <property type="entry name" value="ZF_RING_2"/>
    <property type="match status" value="1"/>
</dbReference>
<dbReference type="Proteomes" id="UP001642483">
    <property type="component" value="Unassembled WGS sequence"/>
</dbReference>
<protein>
    <recommendedName>
        <fullName evidence="6">RING-type domain-containing protein</fullName>
    </recommendedName>
</protein>
<feature type="domain" description="RING-type" evidence="6">
    <location>
        <begin position="11"/>
        <end position="53"/>
    </location>
</feature>
<feature type="region of interest" description="Disordered" evidence="5">
    <location>
        <begin position="91"/>
        <end position="112"/>
    </location>
</feature>
<keyword evidence="3" id="KW-0862">Zinc</keyword>
<dbReference type="InterPro" id="IPR017907">
    <property type="entry name" value="Znf_RING_CS"/>
</dbReference>
<evidence type="ECO:0000256" key="2">
    <source>
        <dbReference type="ARBA" id="ARBA00022771"/>
    </source>
</evidence>
<dbReference type="Gene3D" id="3.30.40.10">
    <property type="entry name" value="Zinc/RING finger domain, C3HC4 (zinc finger)"/>
    <property type="match status" value="1"/>
</dbReference>
<sequence>MVFGEQEDLACALCSNILSPPILLLYCDHHVCRSCLEEFLESNSNEPKCPRCQESIIVSADEIDSLPRIRLLENHVITALQKVKDEQVVNSEEENVELDSTGNTSTSSSSSDLADYLESVTIEPDGTDEIQSKLARVREAVDLAKRAIEEVEKFADGMEASLKTSFETTEKVFQEA</sequence>
<dbReference type="Pfam" id="PF00097">
    <property type="entry name" value="zf-C3HC4"/>
    <property type="match status" value="1"/>
</dbReference>
<keyword evidence="8" id="KW-1185">Reference proteome</keyword>
<comment type="caution">
    <text evidence="7">The sequence shown here is derived from an EMBL/GenBank/DDBJ whole genome shotgun (WGS) entry which is preliminary data.</text>
</comment>
<evidence type="ECO:0000256" key="3">
    <source>
        <dbReference type="ARBA" id="ARBA00022833"/>
    </source>
</evidence>
<accession>A0ABP0GHI8</accession>
<dbReference type="InterPro" id="IPR018957">
    <property type="entry name" value="Znf_C3HC4_RING-type"/>
</dbReference>
<evidence type="ECO:0000256" key="1">
    <source>
        <dbReference type="ARBA" id="ARBA00022723"/>
    </source>
</evidence>
<feature type="compositionally biased region" description="Low complexity" evidence="5">
    <location>
        <begin position="100"/>
        <end position="111"/>
    </location>
</feature>
<reference evidence="7 8" key="1">
    <citation type="submission" date="2024-02" db="EMBL/GenBank/DDBJ databases">
        <authorList>
            <person name="Daric V."/>
            <person name="Darras S."/>
        </authorList>
    </citation>
    <scope>NUCLEOTIDE SEQUENCE [LARGE SCALE GENOMIC DNA]</scope>
</reference>
<evidence type="ECO:0000256" key="4">
    <source>
        <dbReference type="PROSITE-ProRule" id="PRU00175"/>
    </source>
</evidence>
<dbReference type="SUPFAM" id="SSF57850">
    <property type="entry name" value="RING/U-box"/>
    <property type="match status" value="1"/>
</dbReference>
<evidence type="ECO:0000256" key="5">
    <source>
        <dbReference type="SAM" id="MobiDB-lite"/>
    </source>
</evidence>
<evidence type="ECO:0000313" key="8">
    <source>
        <dbReference type="Proteomes" id="UP001642483"/>
    </source>
</evidence>
<gene>
    <name evidence="7" type="ORF">CVLEPA_LOCUS23804</name>
</gene>
<dbReference type="InterPro" id="IPR001841">
    <property type="entry name" value="Znf_RING"/>
</dbReference>
<evidence type="ECO:0000259" key="6">
    <source>
        <dbReference type="PROSITE" id="PS50089"/>
    </source>
</evidence>
<keyword evidence="1" id="KW-0479">Metal-binding</keyword>
<evidence type="ECO:0000313" key="7">
    <source>
        <dbReference type="EMBL" id="CAK8691221.1"/>
    </source>
</evidence>
<keyword evidence="2 4" id="KW-0863">Zinc-finger</keyword>
<organism evidence="7 8">
    <name type="scientific">Clavelina lepadiformis</name>
    <name type="common">Light-bulb sea squirt</name>
    <name type="synonym">Ascidia lepadiformis</name>
    <dbReference type="NCBI Taxonomy" id="159417"/>
    <lineage>
        <taxon>Eukaryota</taxon>
        <taxon>Metazoa</taxon>
        <taxon>Chordata</taxon>
        <taxon>Tunicata</taxon>
        <taxon>Ascidiacea</taxon>
        <taxon>Aplousobranchia</taxon>
        <taxon>Clavelinidae</taxon>
        <taxon>Clavelina</taxon>
    </lineage>
</organism>
<dbReference type="EMBL" id="CAWYQH010000119">
    <property type="protein sequence ID" value="CAK8691221.1"/>
    <property type="molecule type" value="Genomic_DNA"/>
</dbReference>
<proteinExistence type="predicted"/>
<dbReference type="InterPro" id="IPR013083">
    <property type="entry name" value="Znf_RING/FYVE/PHD"/>
</dbReference>
<dbReference type="PROSITE" id="PS00518">
    <property type="entry name" value="ZF_RING_1"/>
    <property type="match status" value="1"/>
</dbReference>